<comment type="caution">
    <text evidence="2">The sequence shown here is derived from an EMBL/GenBank/DDBJ whole genome shotgun (WGS) entry which is preliminary data.</text>
</comment>
<protein>
    <recommendedName>
        <fullName evidence="1">Cupin fold metalloprotein WbuC cupin domain-containing protein</fullName>
    </recommendedName>
</protein>
<feature type="domain" description="Cupin fold metalloprotein WbuC cupin" evidence="1">
    <location>
        <begin position="6"/>
        <end position="88"/>
    </location>
</feature>
<dbReference type="NCBIfam" id="TIGR04366">
    <property type="entry name" value="cupin_WbuC"/>
    <property type="match status" value="1"/>
</dbReference>
<sequence>MPFTVIDDKLMNDVTAAAQNSSRRRSLYNFHTGNEDKVHRMLNVIEPDSYIQPHKHEDPDKVEVFIPLRGKLLMVIFADDGRIAEHIVIKAGETSPWGVEVPPKTWHMTLALEPDTAVYEVVEGPWDPTTHKKYPTWAPPEDDKEAAKAFIAKIRQELMLY</sequence>
<dbReference type="CDD" id="cd07005">
    <property type="entry name" value="cupin_WbuC-like"/>
    <property type="match status" value="1"/>
</dbReference>
<evidence type="ECO:0000259" key="1">
    <source>
        <dbReference type="Pfam" id="PF19480"/>
    </source>
</evidence>
<dbReference type="AlphaFoldDB" id="A0A1G2Q4U5"/>
<evidence type="ECO:0000313" key="3">
    <source>
        <dbReference type="Proteomes" id="UP000178936"/>
    </source>
</evidence>
<proteinExistence type="predicted"/>
<gene>
    <name evidence="2" type="ORF">A2226_03430</name>
</gene>
<evidence type="ECO:0000313" key="2">
    <source>
        <dbReference type="EMBL" id="OHA55577.1"/>
    </source>
</evidence>
<dbReference type="InterPro" id="IPR011051">
    <property type="entry name" value="RmlC_Cupin_sf"/>
</dbReference>
<dbReference type="EMBL" id="MHTB01000010">
    <property type="protein sequence ID" value="OHA55577.1"/>
    <property type="molecule type" value="Genomic_DNA"/>
</dbReference>
<dbReference type="SUPFAM" id="SSF51182">
    <property type="entry name" value="RmlC-like cupins"/>
    <property type="match status" value="1"/>
</dbReference>
<dbReference type="InterPro" id="IPR046058">
    <property type="entry name" value="WbuC_cupin"/>
</dbReference>
<dbReference type="Gene3D" id="2.60.120.10">
    <property type="entry name" value="Jelly Rolls"/>
    <property type="match status" value="1"/>
</dbReference>
<name>A0A1G2Q4U5_9BACT</name>
<dbReference type="InterPro" id="IPR014710">
    <property type="entry name" value="RmlC-like_jellyroll"/>
</dbReference>
<dbReference type="InterPro" id="IPR027565">
    <property type="entry name" value="Cupin_WbuC"/>
</dbReference>
<accession>A0A1G2Q4U5</accession>
<dbReference type="Pfam" id="PF19480">
    <property type="entry name" value="DUF6016"/>
    <property type="match status" value="1"/>
</dbReference>
<reference evidence="2 3" key="1">
    <citation type="journal article" date="2016" name="Nat. Commun.">
        <title>Thousands of microbial genomes shed light on interconnected biogeochemical processes in an aquifer system.</title>
        <authorList>
            <person name="Anantharaman K."/>
            <person name="Brown C.T."/>
            <person name="Hug L.A."/>
            <person name="Sharon I."/>
            <person name="Castelle C.J."/>
            <person name="Probst A.J."/>
            <person name="Thomas B.C."/>
            <person name="Singh A."/>
            <person name="Wilkins M.J."/>
            <person name="Karaoz U."/>
            <person name="Brodie E.L."/>
            <person name="Williams K.H."/>
            <person name="Hubbard S.S."/>
            <person name="Banfield J.F."/>
        </authorList>
    </citation>
    <scope>NUCLEOTIDE SEQUENCE [LARGE SCALE GENOMIC DNA]</scope>
</reference>
<dbReference type="Proteomes" id="UP000178936">
    <property type="component" value="Unassembled WGS sequence"/>
</dbReference>
<organism evidence="2 3">
    <name type="scientific">Candidatus Veblenbacteria bacterium RIFOXYA2_FULL_43_9</name>
    <dbReference type="NCBI Taxonomy" id="1802425"/>
    <lineage>
        <taxon>Bacteria</taxon>
        <taxon>Candidatus Vebleniibacteriota</taxon>
    </lineage>
</organism>